<evidence type="ECO:0000313" key="3">
    <source>
        <dbReference type="Ensembl" id="ENSHHUP00000071188.1"/>
    </source>
</evidence>
<keyword evidence="4" id="KW-1185">Reference proteome</keyword>
<dbReference type="InterPro" id="IPR001683">
    <property type="entry name" value="PX_dom"/>
</dbReference>
<dbReference type="Gene3D" id="3.30.1520.10">
    <property type="entry name" value="Phox-like domain"/>
    <property type="match status" value="1"/>
</dbReference>
<dbReference type="InterPro" id="IPR036871">
    <property type="entry name" value="PX_dom_sf"/>
</dbReference>
<dbReference type="Proteomes" id="UP000314982">
    <property type="component" value="Unassembled WGS sequence"/>
</dbReference>
<organism evidence="3 4">
    <name type="scientific">Hucho hucho</name>
    <name type="common">huchen</name>
    <dbReference type="NCBI Taxonomy" id="62062"/>
    <lineage>
        <taxon>Eukaryota</taxon>
        <taxon>Metazoa</taxon>
        <taxon>Chordata</taxon>
        <taxon>Craniata</taxon>
        <taxon>Vertebrata</taxon>
        <taxon>Euteleostomi</taxon>
        <taxon>Actinopterygii</taxon>
        <taxon>Neopterygii</taxon>
        <taxon>Teleostei</taxon>
        <taxon>Protacanthopterygii</taxon>
        <taxon>Salmoniformes</taxon>
        <taxon>Salmonidae</taxon>
        <taxon>Salmoninae</taxon>
        <taxon>Hucho</taxon>
    </lineage>
</organism>
<evidence type="ECO:0000313" key="4">
    <source>
        <dbReference type="Proteomes" id="UP000314982"/>
    </source>
</evidence>
<reference evidence="4" key="1">
    <citation type="submission" date="2018-06" db="EMBL/GenBank/DDBJ databases">
        <title>Genome assembly of Danube salmon.</title>
        <authorList>
            <person name="Macqueen D.J."/>
            <person name="Gundappa M.K."/>
        </authorList>
    </citation>
    <scope>NUCLEOTIDE SEQUENCE [LARGE SCALE GENOMIC DNA]</scope>
</reference>
<dbReference type="Ensembl" id="ENSHHUT00000073559.1">
    <property type="protein sequence ID" value="ENSHHUP00000071188.1"/>
    <property type="gene ID" value="ENSHHUG00000041836.1"/>
</dbReference>
<accession>A0A4W5QAK6</accession>
<name>A0A4W5QAK6_9TELE</name>
<reference evidence="3" key="3">
    <citation type="submission" date="2025-09" db="UniProtKB">
        <authorList>
            <consortium name="Ensembl"/>
        </authorList>
    </citation>
    <scope>IDENTIFICATION</scope>
</reference>
<evidence type="ECO:0000259" key="2">
    <source>
        <dbReference type="Pfam" id="PF00787"/>
    </source>
</evidence>
<dbReference type="Pfam" id="PF00787">
    <property type="entry name" value="PX"/>
    <property type="match status" value="1"/>
</dbReference>
<dbReference type="PANTHER" id="PTHR15508:SF9">
    <property type="entry name" value="SORTING NEXIN-15"/>
    <property type="match status" value="1"/>
</dbReference>
<dbReference type="PANTHER" id="PTHR15508">
    <property type="entry name" value="RIBOSOMAL PROTEIN S6 KINASE"/>
    <property type="match status" value="1"/>
</dbReference>
<evidence type="ECO:0000256" key="1">
    <source>
        <dbReference type="SAM" id="MobiDB-lite"/>
    </source>
</evidence>
<dbReference type="AlphaFoldDB" id="A0A4W5QAK6"/>
<protein>
    <submittedName>
        <fullName evidence="3">Sorting nexin 15</fullName>
    </submittedName>
</protein>
<dbReference type="SUPFAM" id="SSF64268">
    <property type="entry name" value="PX domain"/>
    <property type="match status" value="1"/>
</dbReference>
<sequence length="129" mass="14854">MTVIHYAIIKIRALSSIDVGVRRYSELKKLYGEQLCTHKNLFGRQEFPPHRGQVFCRFDEGVIEERRSAAEAMLLFTTNIPALYNIPQLKDFFRVRRKKHTQRWVCGSYPTPGPGPLPGHRSRQAWGGG</sequence>
<dbReference type="GO" id="GO:0035091">
    <property type="term" value="F:phosphatidylinositol binding"/>
    <property type="evidence" value="ECO:0007669"/>
    <property type="project" value="InterPro"/>
</dbReference>
<feature type="domain" description="PX" evidence="2">
    <location>
        <begin position="21"/>
        <end position="95"/>
    </location>
</feature>
<dbReference type="GeneTree" id="ENSGT00940000160125"/>
<feature type="region of interest" description="Disordered" evidence="1">
    <location>
        <begin position="108"/>
        <end position="129"/>
    </location>
</feature>
<dbReference type="InterPro" id="IPR051866">
    <property type="entry name" value="Intracell_Sig-Traffick_Protein"/>
</dbReference>
<reference evidence="3" key="2">
    <citation type="submission" date="2025-08" db="UniProtKB">
        <authorList>
            <consortium name="Ensembl"/>
        </authorList>
    </citation>
    <scope>IDENTIFICATION</scope>
</reference>
<proteinExistence type="predicted"/>